<protein>
    <submittedName>
        <fullName evidence="1">Uncharacterized protein</fullName>
    </submittedName>
</protein>
<sequence>MDRLIREMSHLFTRQRFLELQEAAKDIAIGHSDFTECFGLIADAISEFVEDTPDDEWREHEKILMHYVAMRVLTLWGNGEKVTDVQWAHPGWFGTAEKGDTIQ</sequence>
<comment type="caution">
    <text evidence="1">The sequence shown here is derived from an EMBL/GenBank/DDBJ whole genome shotgun (WGS) entry which is preliminary data.</text>
</comment>
<dbReference type="AlphaFoldDB" id="A0AAW9C9R5"/>
<name>A0AAW9C9R5_KLUCR</name>
<accession>A0AAW9C9R5</accession>
<evidence type="ECO:0000313" key="2">
    <source>
        <dbReference type="Proteomes" id="UP001276300"/>
    </source>
</evidence>
<proteinExistence type="predicted"/>
<evidence type="ECO:0000313" key="1">
    <source>
        <dbReference type="EMBL" id="MDW3779014.1"/>
    </source>
</evidence>
<reference evidence="1" key="1">
    <citation type="journal article" date="2023" name="J Glob Antimicrob Resist">
        <title>Emergence of NDM-1 and KPC-3 carbapenemases in Kluyvera cryocrescens: Investigating genetic heterogeneity and acquisition routes of blaNDM-1 in Enterobacterales species in Portugal.</title>
        <authorList>
            <person name="Loiodice M."/>
            <person name="Ribeiro M."/>
            <person name="Peixe L."/>
            <person name="Novais A."/>
        </authorList>
    </citation>
    <scope>NUCLEOTIDE SEQUENCE</scope>
    <source>
        <strain evidence="1">K629</strain>
    </source>
</reference>
<dbReference type="RefSeq" id="WP_318242984.1">
    <property type="nucleotide sequence ID" value="NZ_JAUEQX010000018.1"/>
</dbReference>
<dbReference type="EMBL" id="JAUEQX010000018">
    <property type="protein sequence ID" value="MDW3779014.1"/>
    <property type="molecule type" value="Genomic_DNA"/>
</dbReference>
<dbReference type="Proteomes" id="UP001276300">
    <property type="component" value="Unassembled WGS sequence"/>
</dbReference>
<gene>
    <name evidence="1" type="ORF">QWU01_19610</name>
</gene>
<organism evidence="1 2">
    <name type="scientific">Kluyvera cryocrescens</name>
    <name type="common">Kluyvera citrophila</name>
    <dbReference type="NCBI Taxonomy" id="580"/>
    <lineage>
        <taxon>Bacteria</taxon>
        <taxon>Pseudomonadati</taxon>
        <taxon>Pseudomonadota</taxon>
        <taxon>Gammaproteobacteria</taxon>
        <taxon>Enterobacterales</taxon>
        <taxon>Enterobacteriaceae</taxon>
        <taxon>Kluyvera</taxon>
    </lineage>
</organism>